<evidence type="ECO:0000259" key="1">
    <source>
        <dbReference type="PROSITE" id="PS51910"/>
    </source>
</evidence>
<dbReference type="InterPro" id="IPR017853">
    <property type="entry name" value="GH"/>
</dbReference>
<feature type="domain" description="GH18" evidence="1">
    <location>
        <begin position="1"/>
        <end position="138"/>
    </location>
</feature>
<dbReference type="Gene3D" id="3.20.20.80">
    <property type="entry name" value="Glycosidases"/>
    <property type="match status" value="1"/>
</dbReference>
<evidence type="ECO:0000313" key="3">
    <source>
        <dbReference type="Proteomes" id="UP000515960"/>
    </source>
</evidence>
<reference evidence="2 3" key="1">
    <citation type="submission" date="2020-08" db="EMBL/GenBank/DDBJ databases">
        <authorList>
            <person name="Liu C."/>
            <person name="Sun Q."/>
        </authorList>
    </citation>
    <scope>NUCLEOTIDE SEQUENCE [LARGE SCALE GENOMIC DNA]</scope>
    <source>
        <strain evidence="2 3">NSJ-62</strain>
    </source>
</reference>
<dbReference type="Proteomes" id="UP000515960">
    <property type="component" value="Chromosome"/>
</dbReference>
<organism evidence="2 3">
    <name type="scientific">Oscillibacter hominis</name>
    <dbReference type="NCBI Taxonomy" id="2763056"/>
    <lineage>
        <taxon>Bacteria</taxon>
        <taxon>Bacillati</taxon>
        <taxon>Bacillota</taxon>
        <taxon>Clostridia</taxon>
        <taxon>Eubacteriales</taxon>
        <taxon>Oscillospiraceae</taxon>
        <taxon>Oscillibacter</taxon>
    </lineage>
</organism>
<evidence type="ECO:0000313" key="2">
    <source>
        <dbReference type="EMBL" id="QNL43742.1"/>
    </source>
</evidence>
<dbReference type="InterPro" id="IPR001223">
    <property type="entry name" value="Glyco_hydro18_cat"/>
</dbReference>
<dbReference type="InterPro" id="IPR029070">
    <property type="entry name" value="Chitinase_insertion_sf"/>
</dbReference>
<proteinExistence type="predicted"/>
<dbReference type="RefSeq" id="WP_187332333.1">
    <property type="nucleotide sequence ID" value="NZ_CP060490.1"/>
</dbReference>
<dbReference type="PROSITE" id="PS51910">
    <property type="entry name" value="GH18_2"/>
    <property type="match status" value="1"/>
</dbReference>
<dbReference type="SUPFAM" id="SSF51445">
    <property type="entry name" value="(Trans)glycosidases"/>
    <property type="match status" value="1"/>
</dbReference>
<dbReference type="PANTHER" id="PTHR46066:SF2">
    <property type="entry name" value="CHITINASE DOMAIN-CONTAINING PROTEIN 1"/>
    <property type="match status" value="1"/>
</dbReference>
<protein>
    <submittedName>
        <fullName evidence="2">Sporulation protein</fullName>
    </submittedName>
</protein>
<dbReference type="GO" id="GO:0012505">
    <property type="term" value="C:endomembrane system"/>
    <property type="evidence" value="ECO:0007669"/>
    <property type="project" value="TreeGrafter"/>
</dbReference>
<dbReference type="KEGG" id="ohi:H8790_09715"/>
<keyword evidence="3" id="KW-1185">Reference proteome</keyword>
<dbReference type="GO" id="GO:0070492">
    <property type="term" value="F:oligosaccharide binding"/>
    <property type="evidence" value="ECO:0007669"/>
    <property type="project" value="TreeGrafter"/>
</dbReference>
<dbReference type="EMBL" id="CP060490">
    <property type="protein sequence ID" value="QNL43742.1"/>
    <property type="molecule type" value="Genomic_DNA"/>
</dbReference>
<gene>
    <name evidence="2" type="ORF">H8790_09715</name>
</gene>
<dbReference type="GO" id="GO:0005975">
    <property type="term" value="P:carbohydrate metabolic process"/>
    <property type="evidence" value="ECO:0007669"/>
    <property type="project" value="InterPro"/>
</dbReference>
<accession>A0A7G9B2G1</accession>
<sequence length="140" mass="16000">MAVSPLPNVRAVLEYALTEIPPEKIFLGMSNYGYDWPLPFVEGVTRATSLSNQQAINLAIQYGVPIEYDDWAQAPYFTYWDSAGTEHQVWFEDARSQDARLRLVAEYGLKGVGYWNLMRPFSQTWLTLNALYDIADIPQT</sequence>
<dbReference type="Gene3D" id="3.10.50.10">
    <property type="match status" value="1"/>
</dbReference>
<name>A0A7G9B2G1_9FIRM</name>
<dbReference type="PANTHER" id="PTHR46066">
    <property type="entry name" value="CHITINASE DOMAIN-CONTAINING PROTEIN 1 FAMILY MEMBER"/>
    <property type="match status" value="1"/>
</dbReference>
<dbReference type="Pfam" id="PF00704">
    <property type="entry name" value="Glyco_hydro_18"/>
    <property type="match status" value="1"/>
</dbReference>
<dbReference type="AlphaFoldDB" id="A0A7G9B2G1"/>